<accession>A0A3D9HSB3</accession>
<dbReference type="GO" id="GO:0010628">
    <property type="term" value="P:positive regulation of gene expression"/>
    <property type="evidence" value="ECO:0007669"/>
    <property type="project" value="TreeGrafter"/>
</dbReference>
<gene>
    <name evidence="6" type="ORF">DFP90_102369</name>
</gene>
<dbReference type="EMBL" id="QRDW01000002">
    <property type="protein sequence ID" value="RED52349.1"/>
    <property type="molecule type" value="Genomic_DNA"/>
</dbReference>
<dbReference type="PRINTS" id="PR00039">
    <property type="entry name" value="HTHLYSR"/>
</dbReference>
<dbReference type="InterPro" id="IPR005119">
    <property type="entry name" value="LysR_subst-bd"/>
</dbReference>
<dbReference type="RefSeq" id="WP_115935890.1">
    <property type="nucleotide sequence ID" value="NZ_QRDW01000002.1"/>
</dbReference>
<dbReference type="InterPro" id="IPR036390">
    <property type="entry name" value="WH_DNA-bd_sf"/>
</dbReference>
<keyword evidence="2" id="KW-0805">Transcription regulation</keyword>
<comment type="similarity">
    <text evidence="1">Belongs to the LysR transcriptional regulatory family.</text>
</comment>
<dbReference type="GO" id="GO:0003700">
    <property type="term" value="F:DNA-binding transcription factor activity"/>
    <property type="evidence" value="ECO:0007669"/>
    <property type="project" value="InterPro"/>
</dbReference>
<dbReference type="Pfam" id="PF00126">
    <property type="entry name" value="HTH_1"/>
    <property type="match status" value="1"/>
</dbReference>
<sequence>MNLRQIEIFHAVMQAGSLNQAAKRLNVSQPTLSQALKHAEDQLGYLLFNRVKGRLVPTREAELLFVHAEGVMRRLTRFTQISDNLHRQAEMSLTIGAVPALHFHGLPQVVDDLAASFPNLGIALRSLQFEEAGEALTRKKIDAALLFCPGNVAGPFKIEPLAKAGFEVLSRVELPLEERSLEKVCTRPDYISIAASGPLGELLDRRFARDGISIRPRITTETYYSSAVLAQAGTGVAIVDSFTAHAFAARGLHAYPLDGVADYDVGLVYPEDTGKSEIIRFLCESLRRHLVER</sequence>
<comment type="caution">
    <text evidence="6">The sequence shown here is derived from an EMBL/GenBank/DDBJ whole genome shotgun (WGS) entry which is preliminary data.</text>
</comment>
<dbReference type="Gene3D" id="3.40.190.290">
    <property type="match status" value="1"/>
</dbReference>
<feature type="domain" description="HTH lysR-type" evidence="5">
    <location>
        <begin position="1"/>
        <end position="58"/>
    </location>
</feature>
<reference evidence="6 7" key="1">
    <citation type="submission" date="2018-07" db="EMBL/GenBank/DDBJ databases">
        <title>Genomic Encyclopedia of Type Strains, Phase III (KMG-III): the genomes of soil and plant-associated and newly described type strains.</title>
        <authorList>
            <person name="Whitman W."/>
        </authorList>
    </citation>
    <scope>NUCLEOTIDE SEQUENCE [LARGE SCALE GENOMIC DNA]</scope>
    <source>
        <strain evidence="6 7">CECT 8488</strain>
    </source>
</reference>
<evidence type="ECO:0000256" key="3">
    <source>
        <dbReference type="ARBA" id="ARBA00023125"/>
    </source>
</evidence>
<proteinExistence type="inferred from homology"/>
<evidence type="ECO:0000259" key="5">
    <source>
        <dbReference type="PROSITE" id="PS50931"/>
    </source>
</evidence>
<dbReference type="PANTHER" id="PTHR30427">
    <property type="entry name" value="TRANSCRIPTIONAL ACTIVATOR PROTEIN LYSR"/>
    <property type="match status" value="1"/>
</dbReference>
<name>A0A3D9HSB3_9PROT</name>
<dbReference type="Gene3D" id="1.10.10.10">
    <property type="entry name" value="Winged helix-like DNA-binding domain superfamily/Winged helix DNA-binding domain"/>
    <property type="match status" value="1"/>
</dbReference>
<dbReference type="Pfam" id="PF03466">
    <property type="entry name" value="LysR_substrate"/>
    <property type="match status" value="1"/>
</dbReference>
<evidence type="ECO:0000256" key="4">
    <source>
        <dbReference type="ARBA" id="ARBA00023163"/>
    </source>
</evidence>
<dbReference type="SUPFAM" id="SSF46785">
    <property type="entry name" value="Winged helix' DNA-binding domain"/>
    <property type="match status" value="1"/>
</dbReference>
<evidence type="ECO:0000313" key="6">
    <source>
        <dbReference type="EMBL" id="RED52349.1"/>
    </source>
</evidence>
<keyword evidence="4" id="KW-0804">Transcription</keyword>
<evidence type="ECO:0000256" key="2">
    <source>
        <dbReference type="ARBA" id="ARBA00023015"/>
    </source>
</evidence>
<dbReference type="PANTHER" id="PTHR30427:SF1">
    <property type="entry name" value="TRANSCRIPTIONAL ACTIVATOR PROTEIN LYSR"/>
    <property type="match status" value="1"/>
</dbReference>
<dbReference type="InterPro" id="IPR000847">
    <property type="entry name" value="LysR_HTH_N"/>
</dbReference>
<dbReference type="OrthoDB" id="8479870at2"/>
<evidence type="ECO:0000313" key="7">
    <source>
        <dbReference type="Proteomes" id="UP000256845"/>
    </source>
</evidence>
<protein>
    <submittedName>
        <fullName evidence="6">DNA-binding transcriptional LysR family regulator</fullName>
    </submittedName>
</protein>
<keyword evidence="7" id="KW-1185">Reference proteome</keyword>
<dbReference type="GO" id="GO:0043565">
    <property type="term" value="F:sequence-specific DNA binding"/>
    <property type="evidence" value="ECO:0007669"/>
    <property type="project" value="TreeGrafter"/>
</dbReference>
<dbReference type="AlphaFoldDB" id="A0A3D9HSB3"/>
<dbReference type="InterPro" id="IPR036388">
    <property type="entry name" value="WH-like_DNA-bd_sf"/>
</dbReference>
<dbReference type="SUPFAM" id="SSF53850">
    <property type="entry name" value="Periplasmic binding protein-like II"/>
    <property type="match status" value="1"/>
</dbReference>
<dbReference type="Proteomes" id="UP000256845">
    <property type="component" value="Unassembled WGS sequence"/>
</dbReference>
<keyword evidence="3 6" id="KW-0238">DNA-binding</keyword>
<dbReference type="PROSITE" id="PS50931">
    <property type="entry name" value="HTH_LYSR"/>
    <property type="match status" value="1"/>
</dbReference>
<organism evidence="6 7">
    <name type="scientific">Aestuariispira insulae</name>
    <dbReference type="NCBI Taxonomy" id="1461337"/>
    <lineage>
        <taxon>Bacteria</taxon>
        <taxon>Pseudomonadati</taxon>
        <taxon>Pseudomonadota</taxon>
        <taxon>Alphaproteobacteria</taxon>
        <taxon>Rhodospirillales</taxon>
        <taxon>Kiloniellaceae</taxon>
        <taxon>Aestuariispira</taxon>
    </lineage>
</organism>
<evidence type="ECO:0000256" key="1">
    <source>
        <dbReference type="ARBA" id="ARBA00009437"/>
    </source>
</evidence>